<dbReference type="PANTHER" id="PTHR47510:SF3">
    <property type="entry name" value="ENDO_EXONUCLEASE_PHOSPHATASE DOMAIN-CONTAINING PROTEIN"/>
    <property type="match status" value="1"/>
</dbReference>
<dbReference type="EMBL" id="JAUCMX010000004">
    <property type="protein sequence ID" value="KAK3549320.1"/>
    <property type="molecule type" value="Genomic_DNA"/>
</dbReference>
<evidence type="ECO:0000256" key="1">
    <source>
        <dbReference type="SAM" id="MobiDB-lite"/>
    </source>
</evidence>
<protein>
    <recommendedName>
        <fullName evidence="4">Reverse transcriptase domain-containing protein</fullName>
    </recommendedName>
</protein>
<evidence type="ECO:0000313" key="2">
    <source>
        <dbReference type="EMBL" id="KAK3549320.1"/>
    </source>
</evidence>
<feature type="region of interest" description="Disordered" evidence="1">
    <location>
        <begin position="253"/>
        <end position="274"/>
    </location>
</feature>
<comment type="caution">
    <text evidence="2">The sequence shown here is derived from an EMBL/GenBank/DDBJ whole genome shotgun (WGS) entry which is preliminary data.</text>
</comment>
<sequence length="433" mass="48568">MWQGIQVITNYKTTPSACDNDASLPDVLNDFYTQFEAQNNVAVRKTIPPPNDQVLGLSMVDVKRTLCRVNPWKSAGPDNIPGRVLRECAEQLVDVFTDISLRSAIVPMCLKTTTIIPVPKKSTVSHLNDYCPVALTPIVMKCFERLVVRHIKTQLPPSLDPLQFAYRLNCSTDNAITTTLHLSLTHLDNKDTFRTTSSSPMTLPWWVSSAKNNKSAYREEVQCLTAWCKANSLSLNVDKTKEMVVDFEQQRMRTSLGHSTPPPSPRKPSTASTSCRGKPIYLPPILTMFYRGTIESVLSSCITAWLGNCTISDRKTLQRIVRTAEKITGVSLPSITYMYTHKANHPPTHTHPAPTAPFLNCCYHILHTNGHAAMHYIHVGEYGSHMGYMFFLGLGVNEDAINICHHKLIEHVMEYFIDQELEHSNLAMGLTVQ</sequence>
<dbReference type="PANTHER" id="PTHR47510">
    <property type="entry name" value="REVERSE TRANSCRIPTASE DOMAIN-CONTAINING PROTEIN"/>
    <property type="match status" value="1"/>
</dbReference>
<gene>
    <name evidence="2" type="ORF">QTP70_034548</name>
</gene>
<dbReference type="Proteomes" id="UP001274896">
    <property type="component" value="Unassembled WGS sequence"/>
</dbReference>
<accession>A0AAE0VCK6</accession>
<reference evidence="2" key="1">
    <citation type="submission" date="2023-06" db="EMBL/GenBank/DDBJ databases">
        <title>Male Hemibagrus guttatus genome.</title>
        <authorList>
            <person name="Bian C."/>
        </authorList>
    </citation>
    <scope>NUCLEOTIDE SEQUENCE</scope>
    <source>
        <strain evidence="2">Male_cb2023</strain>
        <tissue evidence="2">Muscle</tissue>
    </source>
</reference>
<name>A0AAE0VCK6_9TELE</name>
<evidence type="ECO:0008006" key="4">
    <source>
        <dbReference type="Google" id="ProtNLM"/>
    </source>
</evidence>
<dbReference type="AlphaFoldDB" id="A0AAE0VCK6"/>
<proteinExistence type="predicted"/>
<evidence type="ECO:0000313" key="3">
    <source>
        <dbReference type="Proteomes" id="UP001274896"/>
    </source>
</evidence>
<organism evidence="2 3">
    <name type="scientific">Hemibagrus guttatus</name>
    <dbReference type="NCBI Taxonomy" id="175788"/>
    <lineage>
        <taxon>Eukaryota</taxon>
        <taxon>Metazoa</taxon>
        <taxon>Chordata</taxon>
        <taxon>Craniata</taxon>
        <taxon>Vertebrata</taxon>
        <taxon>Euteleostomi</taxon>
        <taxon>Actinopterygii</taxon>
        <taxon>Neopterygii</taxon>
        <taxon>Teleostei</taxon>
        <taxon>Ostariophysi</taxon>
        <taxon>Siluriformes</taxon>
        <taxon>Bagridae</taxon>
        <taxon>Hemibagrus</taxon>
    </lineage>
</organism>
<keyword evidence="3" id="KW-1185">Reference proteome</keyword>